<sequence length="136" mass="15062">WEQDLGHLTPATLTSSNSGLFPIMHYTSAGGTVRTLPATHFPFPWGNNTANSPDYIPIDGTPVEVTNNYHYVIFLWAVGDQRNGKFVHATTAVTDFATLTGAKAYTWDTLKSVIMLLGDAEIRPLYRLIYQRKGST</sequence>
<dbReference type="AlphaFoldDB" id="X1DGK0"/>
<dbReference type="EMBL" id="BART01023120">
    <property type="protein sequence ID" value="GAH04169.1"/>
    <property type="molecule type" value="Genomic_DNA"/>
</dbReference>
<organism evidence="1">
    <name type="scientific">marine sediment metagenome</name>
    <dbReference type="NCBI Taxonomy" id="412755"/>
    <lineage>
        <taxon>unclassified sequences</taxon>
        <taxon>metagenomes</taxon>
        <taxon>ecological metagenomes</taxon>
    </lineage>
</organism>
<comment type="caution">
    <text evidence="1">The sequence shown here is derived from an EMBL/GenBank/DDBJ whole genome shotgun (WGS) entry which is preliminary data.</text>
</comment>
<evidence type="ECO:0000313" key="1">
    <source>
        <dbReference type="EMBL" id="GAH04169.1"/>
    </source>
</evidence>
<reference evidence="1" key="1">
    <citation type="journal article" date="2014" name="Front. Microbiol.">
        <title>High frequency of phylogenetically diverse reductive dehalogenase-homologous genes in deep subseafloor sedimentary metagenomes.</title>
        <authorList>
            <person name="Kawai M."/>
            <person name="Futagami T."/>
            <person name="Toyoda A."/>
            <person name="Takaki Y."/>
            <person name="Nishi S."/>
            <person name="Hori S."/>
            <person name="Arai W."/>
            <person name="Tsubouchi T."/>
            <person name="Morono Y."/>
            <person name="Uchiyama I."/>
            <person name="Ito T."/>
            <person name="Fujiyama A."/>
            <person name="Inagaki F."/>
            <person name="Takami H."/>
        </authorList>
    </citation>
    <scope>NUCLEOTIDE SEQUENCE</scope>
    <source>
        <strain evidence="1">Expedition CK06-06</strain>
    </source>
</reference>
<protein>
    <submittedName>
        <fullName evidence="1">Uncharacterized protein</fullName>
    </submittedName>
</protein>
<accession>X1DGK0</accession>
<name>X1DGK0_9ZZZZ</name>
<feature type="non-terminal residue" evidence="1">
    <location>
        <position position="1"/>
    </location>
</feature>
<proteinExistence type="predicted"/>
<gene>
    <name evidence="1" type="ORF">S01H4_42150</name>
</gene>